<reference evidence="8 9" key="1">
    <citation type="submission" date="2016-05" db="EMBL/GenBank/DDBJ databases">
        <title>Comparative analysis of secretome profiles of manganese(II)-oxidizing ascomycete fungi.</title>
        <authorList>
            <consortium name="DOE Joint Genome Institute"/>
            <person name="Zeiner C.A."/>
            <person name="Purvine S.O."/>
            <person name="Zink E.M."/>
            <person name="Wu S."/>
            <person name="Pasa-Tolic L."/>
            <person name="Chaput D.L."/>
            <person name="Haridas S."/>
            <person name="Grigoriev I.V."/>
            <person name="Santelli C.M."/>
            <person name="Hansel C.M."/>
        </authorList>
    </citation>
    <scope>NUCLEOTIDE SEQUENCE [LARGE SCALE GENOMIC DNA]</scope>
    <source>
        <strain evidence="8 9">AP3s5-JAC2a</strain>
    </source>
</reference>
<dbReference type="GO" id="GO:0000976">
    <property type="term" value="F:transcription cis-regulatory region binding"/>
    <property type="evidence" value="ECO:0007669"/>
    <property type="project" value="TreeGrafter"/>
</dbReference>
<organism evidence="8 9">
    <name type="scientific">Paraphaeosphaeria sporulosa</name>
    <dbReference type="NCBI Taxonomy" id="1460663"/>
    <lineage>
        <taxon>Eukaryota</taxon>
        <taxon>Fungi</taxon>
        <taxon>Dikarya</taxon>
        <taxon>Ascomycota</taxon>
        <taxon>Pezizomycotina</taxon>
        <taxon>Dothideomycetes</taxon>
        <taxon>Pleosporomycetidae</taxon>
        <taxon>Pleosporales</taxon>
        <taxon>Massarineae</taxon>
        <taxon>Didymosphaeriaceae</taxon>
        <taxon>Paraphaeosphaeria</taxon>
    </lineage>
</organism>
<dbReference type="InterPro" id="IPR051089">
    <property type="entry name" value="prtT"/>
</dbReference>
<dbReference type="Proteomes" id="UP000077069">
    <property type="component" value="Unassembled WGS sequence"/>
</dbReference>
<dbReference type="PANTHER" id="PTHR31845:SF17">
    <property type="entry name" value="ZN(II)2CYS6 TRANSCRIPTION FACTOR (EUROFUNG)"/>
    <property type="match status" value="1"/>
</dbReference>
<feature type="region of interest" description="Disordered" evidence="6">
    <location>
        <begin position="519"/>
        <end position="551"/>
    </location>
</feature>
<dbReference type="GO" id="GO:0008270">
    <property type="term" value="F:zinc ion binding"/>
    <property type="evidence" value="ECO:0007669"/>
    <property type="project" value="InterPro"/>
</dbReference>
<dbReference type="EMBL" id="KV441549">
    <property type="protein sequence ID" value="OAG09806.1"/>
    <property type="molecule type" value="Genomic_DNA"/>
</dbReference>
<feature type="compositionally biased region" description="Polar residues" evidence="6">
    <location>
        <begin position="519"/>
        <end position="532"/>
    </location>
</feature>
<evidence type="ECO:0000259" key="7">
    <source>
        <dbReference type="SMART" id="SM00906"/>
    </source>
</evidence>
<evidence type="ECO:0000256" key="6">
    <source>
        <dbReference type="SAM" id="MobiDB-lite"/>
    </source>
</evidence>
<evidence type="ECO:0000256" key="1">
    <source>
        <dbReference type="ARBA" id="ARBA00004123"/>
    </source>
</evidence>
<evidence type="ECO:0000313" key="9">
    <source>
        <dbReference type="Proteomes" id="UP000077069"/>
    </source>
</evidence>
<keyword evidence="2" id="KW-0805">Transcription regulation</keyword>
<dbReference type="InParanoid" id="A0A177CR78"/>
<keyword evidence="3" id="KW-0238">DNA-binding</keyword>
<evidence type="ECO:0000256" key="5">
    <source>
        <dbReference type="ARBA" id="ARBA00023242"/>
    </source>
</evidence>
<protein>
    <recommendedName>
        <fullName evidence="7">Xylanolytic transcriptional activator regulatory domain-containing protein</fullName>
    </recommendedName>
</protein>
<evidence type="ECO:0000256" key="3">
    <source>
        <dbReference type="ARBA" id="ARBA00023125"/>
    </source>
</evidence>
<dbReference type="OrthoDB" id="4060227at2759"/>
<dbReference type="GO" id="GO:0006351">
    <property type="term" value="P:DNA-templated transcription"/>
    <property type="evidence" value="ECO:0007669"/>
    <property type="project" value="InterPro"/>
</dbReference>
<dbReference type="GO" id="GO:0000981">
    <property type="term" value="F:DNA-binding transcription factor activity, RNA polymerase II-specific"/>
    <property type="evidence" value="ECO:0007669"/>
    <property type="project" value="TreeGrafter"/>
</dbReference>
<sequence>MGSSGPPCTRCRKRGLSCTVNRSLQMLLESDTSWKSSIESEIRGLKDAIEKLANQASLPELAHSMHEESLSPNHREGSMRQAPISINPGSRGVILDADSGPEALPASYLTEALPATITVSAASFHEDIISRGRISPEDAKACLELYRNKLDHFPYQILGGYDERSVSSIRADSPFLLAAICSVSTLHMAPGDFNACYEEFRTMHSSRSFAKDINLDDIRALCIGAFWLSDISWALVGTAVRMATELQLHRSFAQALQGHRDHYLRARLHLLVYACDHHFSIPYGRPPLTREDDAIRNARKFLQCAHTSENDARLVSQVLRWSLCTNVFDTYGTDTERPLTEPAISQLRMFCISLDSLRTEWGERFVVNAHIGNYPSKGVALQCDFAKLYLCSHAFRGIVASRTTHRSQETALSVDNIAHEGIISALSIISTVTSDPEVQSFFDGLPVYFDVMLAFAVVFLFKISRLPGLFRLDVGATKRSVRELIEVLRAITATMHPRHLLVDLTNGIGHLLQRWNTMEESGPSNTDRSQMFPSIHRPDESTSRPTPDTELGWLDGLLDPRFMGEYDILMGQEMDFAF</sequence>
<dbReference type="PANTHER" id="PTHR31845">
    <property type="entry name" value="FINGER DOMAIN PROTEIN, PUTATIVE-RELATED"/>
    <property type="match status" value="1"/>
</dbReference>
<keyword evidence="5" id="KW-0539">Nucleus</keyword>
<evidence type="ECO:0000256" key="2">
    <source>
        <dbReference type="ARBA" id="ARBA00023015"/>
    </source>
</evidence>
<keyword evidence="4" id="KW-0804">Transcription</keyword>
<evidence type="ECO:0000256" key="4">
    <source>
        <dbReference type="ARBA" id="ARBA00023163"/>
    </source>
</evidence>
<dbReference type="InterPro" id="IPR007219">
    <property type="entry name" value="XnlR_reg_dom"/>
</dbReference>
<name>A0A177CR78_9PLEO</name>
<dbReference type="GeneID" id="28757520"/>
<accession>A0A177CR78</accession>
<dbReference type="CDD" id="cd12148">
    <property type="entry name" value="fungal_TF_MHR"/>
    <property type="match status" value="1"/>
</dbReference>
<proteinExistence type="predicted"/>
<keyword evidence="9" id="KW-1185">Reference proteome</keyword>
<dbReference type="GO" id="GO:0005634">
    <property type="term" value="C:nucleus"/>
    <property type="evidence" value="ECO:0007669"/>
    <property type="project" value="UniProtKB-SubCell"/>
</dbReference>
<evidence type="ECO:0000313" key="8">
    <source>
        <dbReference type="EMBL" id="OAG09806.1"/>
    </source>
</evidence>
<dbReference type="AlphaFoldDB" id="A0A177CR78"/>
<comment type="subcellular location">
    <subcellularLocation>
        <location evidence="1">Nucleus</location>
    </subcellularLocation>
</comment>
<dbReference type="SMART" id="SM00906">
    <property type="entry name" value="Fungal_trans"/>
    <property type="match status" value="1"/>
</dbReference>
<dbReference type="RefSeq" id="XP_018040171.1">
    <property type="nucleotide sequence ID" value="XM_018174034.1"/>
</dbReference>
<gene>
    <name evidence="8" type="ORF">CC84DRAFT_1084108</name>
</gene>
<feature type="domain" description="Xylanolytic transcriptional activator regulatory" evidence="7">
    <location>
        <begin position="232"/>
        <end position="306"/>
    </location>
</feature>